<protein>
    <submittedName>
        <fullName evidence="2">Uncharacterized protein</fullName>
    </submittedName>
</protein>
<reference evidence="3" key="1">
    <citation type="submission" date="2017-06" db="EMBL/GenBank/DDBJ databases">
        <title>Genome analysis of Fimbriiglobus ruber SP5, the first member of the order Planctomycetales with confirmed chitinolytic capability.</title>
        <authorList>
            <person name="Ravin N.V."/>
            <person name="Rakitin A.L."/>
            <person name="Ivanova A.A."/>
            <person name="Beletsky A.V."/>
            <person name="Kulichevskaya I.S."/>
            <person name="Mardanov A.V."/>
            <person name="Dedysh S.N."/>
        </authorList>
    </citation>
    <scope>NUCLEOTIDE SEQUENCE [LARGE SCALE GENOMIC DNA]</scope>
    <source>
        <strain evidence="3">SP5</strain>
    </source>
</reference>
<accession>A0A225EB05</accession>
<gene>
    <name evidence="2" type="ORF">FRUB_00915</name>
</gene>
<organism evidence="2 3">
    <name type="scientific">Fimbriiglobus ruber</name>
    <dbReference type="NCBI Taxonomy" id="1908690"/>
    <lineage>
        <taxon>Bacteria</taxon>
        <taxon>Pseudomonadati</taxon>
        <taxon>Planctomycetota</taxon>
        <taxon>Planctomycetia</taxon>
        <taxon>Gemmatales</taxon>
        <taxon>Gemmataceae</taxon>
        <taxon>Fimbriiglobus</taxon>
    </lineage>
</organism>
<evidence type="ECO:0000313" key="2">
    <source>
        <dbReference type="EMBL" id="OWK47216.1"/>
    </source>
</evidence>
<evidence type="ECO:0000256" key="1">
    <source>
        <dbReference type="SAM" id="MobiDB-lite"/>
    </source>
</evidence>
<name>A0A225EB05_9BACT</name>
<comment type="caution">
    <text evidence="2">The sequence shown here is derived from an EMBL/GenBank/DDBJ whole genome shotgun (WGS) entry which is preliminary data.</text>
</comment>
<sequence>MIGIRSTQRRRRASQETRARRRRCVGTEAAVGLMAADRASFTGDATVHVFRAVHMPHLW</sequence>
<keyword evidence="3" id="KW-1185">Reference proteome</keyword>
<dbReference type="EMBL" id="NIDE01000001">
    <property type="protein sequence ID" value="OWK47216.1"/>
    <property type="molecule type" value="Genomic_DNA"/>
</dbReference>
<dbReference type="AlphaFoldDB" id="A0A225EB05"/>
<evidence type="ECO:0000313" key="3">
    <source>
        <dbReference type="Proteomes" id="UP000214646"/>
    </source>
</evidence>
<proteinExistence type="predicted"/>
<feature type="region of interest" description="Disordered" evidence="1">
    <location>
        <begin position="1"/>
        <end position="22"/>
    </location>
</feature>
<dbReference type="Proteomes" id="UP000214646">
    <property type="component" value="Unassembled WGS sequence"/>
</dbReference>